<dbReference type="InterPro" id="IPR044876">
    <property type="entry name" value="HRDC_dom_sf"/>
</dbReference>
<comment type="subcellular location">
    <subcellularLocation>
        <location evidence="2">Cytoplasm</location>
    </subcellularLocation>
    <subcellularLocation>
        <location evidence="3">Nucleus</location>
        <location evidence="3">Nucleolus</location>
    </subcellularLocation>
    <subcellularLocation>
        <location evidence="4">Nucleus</location>
        <location evidence="4">Nucleoplasm</location>
    </subcellularLocation>
</comment>
<dbReference type="GO" id="GO:0006281">
    <property type="term" value="P:DNA repair"/>
    <property type="evidence" value="ECO:0007669"/>
    <property type="project" value="UniProtKB-KW"/>
</dbReference>
<evidence type="ECO:0000256" key="14">
    <source>
        <dbReference type="ARBA" id="ARBA00022839"/>
    </source>
</evidence>
<dbReference type="Gene3D" id="3.30.420.10">
    <property type="entry name" value="Ribonuclease H-like superfamily/Ribonuclease H"/>
    <property type="match status" value="1"/>
</dbReference>
<sequence length="845" mass="96328">MEEKPSTSENVEINADETAKQSLGSVLQFVRSTHGFPGAGDDFEFYSSYAGFRDFVADQKTRLLNGMSQLLSNQGLKKNFGTTSTDIDEYTDCLIECNDGLLERVSVLIDECSGVRKTKDTSEKSPDILTNSAAVEEPKTVISSWNKVNKQGKSKTFRLMQAHNILRPQLKFSEVIDNTNTPFVPKLTTKPNALKPLGQSLLEAHIKADPEHSSVDSLIKQARKAQTKEFYEHPYKYELEHWEPEDEQLGKVNPVKYEDSSPDEHVMITTVPQLQDLLNDLKCVKEFAVDLEHHSYRTFQGITCLMQISTRTNDYIVDTLLLRSDLHILNEVFTDPAIVKVFHGADSDVMWLQRDFGIYIVNLFDTGIASHSLQLPRHSLDFLLHYYCDLNVDKKFQLADWRIRPIPEEMIAYAKGDTHYLLYVYDLMRNELVERDNGNSNLLRHVLNSSRDLCLMRYEKPLTTPISHLLLLERRNRRGKGKALNTQQMEALRLIYNWRDSMARQEDESTGYVLPNHMLLQIAEILPREAQGVLACCNPIPPLLRQHVSVVHRLVMDARTKPNAKPGTSAKESNQATPETRVPVPAKSEDTYEDFLRCPHDWSRGRPAQISFPRVQKGKIKFLSTSSLFGPAGNESTPKSVRYASTPTKPDSKVVLQKLNAIRQATWNPFQLFMPGGSTKSIKRTISESVASDSNNVSPPTLRQMLSGDFVWKMKRMEEDEKEEVKIDNDPPKTFGTVINVPEEARRGTEEQAQVLRNMMKPRKHAGNRTHGGHEKHQHSFSAPAVTFEPTQPNIHGQFHNQAAKRGFKRNRPGGNSNFVPHKFSDDDYSRFQRRGSMKKKQFRH</sequence>
<keyword evidence="13" id="KW-0271">Exosome</keyword>
<dbReference type="GO" id="GO:0003727">
    <property type="term" value="F:single-stranded RNA binding"/>
    <property type="evidence" value="ECO:0007669"/>
    <property type="project" value="TreeGrafter"/>
</dbReference>
<dbReference type="GO" id="GO:0071035">
    <property type="term" value="P:nuclear polyadenylation-dependent rRNA catabolic process"/>
    <property type="evidence" value="ECO:0007669"/>
    <property type="project" value="TreeGrafter"/>
</dbReference>
<evidence type="ECO:0000259" key="24">
    <source>
        <dbReference type="PROSITE" id="PS50967"/>
    </source>
</evidence>
<dbReference type="GO" id="GO:0046872">
    <property type="term" value="F:metal ion binding"/>
    <property type="evidence" value="ECO:0007669"/>
    <property type="project" value="UniProtKB-KW"/>
</dbReference>
<dbReference type="InterPro" id="IPR012337">
    <property type="entry name" value="RNaseH-like_sf"/>
</dbReference>
<dbReference type="InterPro" id="IPR045092">
    <property type="entry name" value="Rrp6-like"/>
</dbReference>
<evidence type="ECO:0000256" key="8">
    <source>
        <dbReference type="ARBA" id="ARBA00022553"/>
    </source>
</evidence>
<keyword evidence="9" id="KW-0540">Nuclease</keyword>
<keyword evidence="8" id="KW-0597">Phosphoprotein</keyword>
<keyword evidence="19" id="KW-0539">Nucleus</keyword>
<dbReference type="GO" id="GO:0071036">
    <property type="term" value="P:nuclear polyadenylation-dependent snoRNA catabolic process"/>
    <property type="evidence" value="ECO:0007669"/>
    <property type="project" value="TreeGrafter"/>
</dbReference>
<evidence type="ECO:0000256" key="19">
    <source>
        <dbReference type="ARBA" id="ARBA00023242"/>
    </source>
</evidence>
<dbReference type="SMART" id="SM00474">
    <property type="entry name" value="35EXOc"/>
    <property type="match status" value="1"/>
</dbReference>
<evidence type="ECO:0000313" key="25">
    <source>
        <dbReference type="EMBL" id="CAB3244000.1"/>
    </source>
</evidence>
<dbReference type="InterPro" id="IPR002562">
    <property type="entry name" value="3'-5'_exonuclease_dom"/>
</dbReference>
<name>A0A6F9DBQ1_9ASCI</name>
<evidence type="ECO:0000256" key="11">
    <source>
        <dbReference type="ARBA" id="ARBA00022763"/>
    </source>
</evidence>
<keyword evidence="6" id="KW-1017">Isopeptide bond</keyword>
<dbReference type="Gene3D" id="1.10.150.80">
    <property type="entry name" value="HRDC domain"/>
    <property type="match status" value="1"/>
</dbReference>
<dbReference type="Pfam" id="PF01612">
    <property type="entry name" value="DNA_pol_A_exo1"/>
    <property type="match status" value="1"/>
</dbReference>
<dbReference type="Pfam" id="PF08066">
    <property type="entry name" value="PMC2NT"/>
    <property type="match status" value="1"/>
</dbReference>
<keyword evidence="12" id="KW-0378">Hydrolase</keyword>
<dbReference type="GO" id="GO:0005737">
    <property type="term" value="C:cytoplasm"/>
    <property type="evidence" value="ECO:0007669"/>
    <property type="project" value="UniProtKB-SubCell"/>
</dbReference>
<evidence type="ECO:0000256" key="20">
    <source>
        <dbReference type="ARBA" id="ARBA00043957"/>
    </source>
</evidence>
<dbReference type="GO" id="GO:0000166">
    <property type="term" value="F:nucleotide binding"/>
    <property type="evidence" value="ECO:0007669"/>
    <property type="project" value="InterPro"/>
</dbReference>
<dbReference type="PANTHER" id="PTHR12124">
    <property type="entry name" value="POLYMYOSITIS/SCLERODERMA AUTOANTIGEN-RELATED"/>
    <property type="match status" value="1"/>
</dbReference>
<dbReference type="PROSITE" id="PS50967">
    <property type="entry name" value="HRDC"/>
    <property type="match status" value="1"/>
</dbReference>
<dbReference type="InterPro" id="IPR010997">
    <property type="entry name" value="HRDC-like_sf"/>
</dbReference>
<feature type="compositionally biased region" description="Basic residues" evidence="23">
    <location>
        <begin position="832"/>
        <end position="845"/>
    </location>
</feature>
<keyword evidence="5" id="KW-0963">Cytoplasm</keyword>
<evidence type="ECO:0000256" key="15">
    <source>
        <dbReference type="ARBA" id="ARBA00022842"/>
    </source>
</evidence>
<proteinExistence type="evidence at transcript level"/>
<dbReference type="Pfam" id="PF00570">
    <property type="entry name" value="HRDC"/>
    <property type="match status" value="1"/>
</dbReference>
<keyword evidence="16" id="KW-0832">Ubl conjugation</keyword>
<keyword evidence="11" id="KW-0227">DNA damage</keyword>
<evidence type="ECO:0000256" key="18">
    <source>
        <dbReference type="ARBA" id="ARBA00023204"/>
    </source>
</evidence>
<dbReference type="GO" id="GO:0071040">
    <property type="term" value="P:nuclear polyadenylation-dependent antisense transcript catabolic process"/>
    <property type="evidence" value="ECO:0007669"/>
    <property type="project" value="TreeGrafter"/>
</dbReference>
<dbReference type="PANTHER" id="PTHR12124:SF47">
    <property type="entry name" value="EXOSOME COMPONENT 10"/>
    <property type="match status" value="1"/>
</dbReference>
<evidence type="ECO:0000256" key="13">
    <source>
        <dbReference type="ARBA" id="ARBA00022835"/>
    </source>
</evidence>
<dbReference type="InterPro" id="IPR036397">
    <property type="entry name" value="RNaseH_sf"/>
</dbReference>
<keyword evidence="18" id="KW-0234">DNA repair</keyword>
<evidence type="ECO:0000256" key="12">
    <source>
        <dbReference type="ARBA" id="ARBA00022801"/>
    </source>
</evidence>
<evidence type="ECO:0000256" key="9">
    <source>
        <dbReference type="ARBA" id="ARBA00022722"/>
    </source>
</evidence>
<dbReference type="FunFam" id="3.30.420.10:FF:000022">
    <property type="entry name" value="Exosome component 10"/>
    <property type="match status" value="1"/>
</dbReference>
<dbReference type="CDD" id="cd06147">
    <property type="entry name" value="Rrp6p_like_exo"/>
    <property type="match status" value="1"/>
</dbReference>
<dbReference type="GO" id="GO:0005730">
    <property type="term" value="C:nucleolus"/>
    <property type="evidence" value="ECO:0007669"/>
    <property type="project" value="UniProtKB-SubCell"/>
</dbReference>
<dbReference type="AlphaFoldDB" id="A0A6F9DBQ1"/>
<evidence type="ECO:0000256" key="21">
    <source>
        <dbReference type="ARBA" id="ARBA00065628"/>
    </source>
</evidence>
<evidence type="ECO:0000256" key="22">
    <source>
        <dbReference type="ARBA" id="ARBA00070703"/>
    </source>
</evidence>
<evidence type="ECO:0000256" key="5">
    <source>
        <dbReference type="ARBA" id="ARBA00022490"/>
    </source>
</evidence>
<evidence type="ECO:0000256" key="16">
    <source>
        <dbReference type="ARBA" id="ARBA00022843"/>
    </source>
</evidence>
<keyword evidence="15" id="KW-0460">Magnesium</keyword>
<dbReference type="InterPro" id="IPR049559">
    <property type="entry name" value="Rrp6p-like_exo"/>
</dbReference>
<dbReference type="GO" id="GO:0071044">
    <property type="term" value="P:histone mRNA catabolic process"/>
    <property type="evidence" value="ECO:0007669"/>
    <property type="project" value="TreeGrafter"/>
</dbReference>
<dbReference type="InterPro" id="IPR012588">
    <property type="entry name" value="Exosome-assoc_fac_Rrp6_N"/>
</dbReference>
<dbReference type="EMBL" id="LR784970">
    <property type="protein sequence ID" value="CAB3244000.1"/>
    <property type="molecule type" value="mRNA"/>
</dbReference>
<keyword evidence="14" id="KW-0269">Exonuclease</keyword>
<dbReference type="GO" id="GO:0071039">
    <property type="term" value="P:nuclear polyadenylation-dependent CUT catabolic process"/>
    <property type="evidence" value="ECO:0007669"/>
    <property type="project" value="TreeGrafter"/>
</dbReference>
<evidence type="ECO:0000256" key="4">
    <source>
        <dbReference type="ARBA" id="ARBA00004642"/>
    </source>
</evidence>
<dbReference type="SMART" id="SM00341">
    <property type="entry name" value="HRDC"/>
    <property type="match status" value="1"/>
</dbReference>
<comment type="similarity">
    <text evidence="20">Belongs to the exosome component 10/RRP6 family.</text>
</comment>
<dbReference type="GO" id="GO:0005654">
    <property type="term" value="C:nucleoplasm"/>
    <property type="evidence" value="ECO:0007669"/>
    <property type="project" value="UniProtKB-SubCell"/>
</dbReference>
<dbReference type="GO" id="GO:0000467">
    <property type="term" value="P:exonucleolytic trimming to generate mature 3'-end of 5.8S rRNA from tricistronic rRNA transcript (SSU-rRNA, 5.8S rRNA, LSU-rRNA)"/>
    <property type="evidence" value="ECO:0007669"/>
    <property type="project" value="InterPro"/>
</dbReference>
<comment type="subunit">
    <text evidence="21">Component of the RNA exosome complex. The catalytically inactive RNA exosome core complex (Exo-9) associates with the catalytic subunit EXOSC10/RRP6 (via its N-terminus). Exo-9 may associate with DIS3 to form the nucleolar exosome complex, or DIS3L to form the cytoplasmic exosome complex. The RNA exosome complex interacts with cofactors C1D/RRP47, MPHOSPH6/MPP6 and MTREX/MTR4. Interacts with MTREX; the interaction with MTREX mediates the association of MTREX with nuclear RNA exosomes. Part of the small subunit (SSU) processome, composed of more than 70 proteins and the RNA chaperone small nucleolar RNA (snoRNA) U3. Interacts with ALYREF/THOC4. Interacts with DHX36; this interaction occurs in a RNase-insensitive manner. Interacts with NRDE2. Interacts (via C-terminus) with USP36 (via C-terminus); the interaction is facilitated by the association with RNA and promotes sumoylation of EXOSC10.</text>
</comment>
<dbReference type="GO" id="GO:0019219">
    <property type="term" value="P:regulation of nucleobase-containing compound metabolic process"/>
    <property type="evidence" value="ECO:0007669"/>
    <property type="project" value="UniProtKB-ARBA"/>
</dbReference>
<feature type="domain" description="HRDC" evidence="24">
    <location>
        <begin position="485"/>
        <end position="565"/>
    </location>
</feature>
<evidence type="ECO:0000256" key="3">
    <source>
        <dbReference type="ARBA" id="ARBA00004604"/>
    </source>
</evidence>
<evidence type="ECO:0000256" key="23">
    <source>
        <dbReference type="SAM" id="MobiDB-lite"/>
    </source>
</evidence>
<evidence type="ECO:0000256" key="2">
    <source>
        <dbReference type="ARBA" id="ARBA00004496"/>
    </source>
</evidence>
<dbReference type="SUPFAM" id="SSF47819">
    <property type="entry name" value="HRDC-like"/>
    <property type="match status" value="1"/>
</dbReference>
<organism evidence="25">
    <name type="scientific">Phallusia mammillata</name>
    <dbReference type="NCBI Taxonomy" id="59560"/>
    <lineage>
        <taxon>Eukaryota</taxon>
        <taxon>Metazoa</taxon>
        <taxon>Chordata</taxon>
        <taxon>Tunicata</taxon>
        <taxon>Ascidiacea</taxon>
        <taxon>Phlebobranchia</taxon>
        <taxon>Ascidiidae</taxon>
        <taxon>Phallusia</taxon>
    </lineage>
</organism>
<feature type="region of interest" description="Disordered" evidence="23">
    <location>
        <begin position="559"/>
        <end position="585"/>
    </location>
</feature>
<dbReference type="GO" id="GO:0000175">
    <property type="term" value="F:3'-5'-RNA exonuclease activity"/>
    <property type="evidence" value="ECO:0007669"/>
    <property type="project" value="InterPro"/>
</dbReference>
<dbReference type="FunFam" id="1.10.150.80:FF:000001">
    <property type="entry name" value="Putative exosome component 10"/>
    <property type="match status" value="1"/>
</dbReference>
<dbReference type="InterPro" id="IPR002121">
    <property type="entry name" value="HRDC_dom"/>
</dbReference>
<keyword evidence="17" id="KW-0694">RNA-binding</keyword>
<dbReference type="GO" id="GO:0071038">
    <property type="term" value="P:TRAMP-dependent tRNA surveillance pathway"/>
    <property type="evidence" value="ECO:0007669"/>
    <property type="project" value="TreeGrafter"/>
</dbReference>
<dbReference type="GO" id="GO:0071037">
    <property type="term" value="P:nuclear polyadenylation-dependent snRNA catabolic process"/>
    <property type="evidence" value="ECO:0007669"/>
    <property type="project" value="TreeGrafter"/>
</dbReference>
<evidence type="ECO:0000256" key="1">
    <source>
        <dbReference type="ARBA" id="ARBA00001946"/>
    </source>
</evidence>
<feature type="region of interest" description="Disordered" evidence="23">
    <location>
        <begin position="793"/>
        <end position="845"/>
    </location>
</feature>
<gene>
    <name evidence="25" type="primary">Exosc10</name>
</gene>
<dbReference type="GO" id="GO:0071051">
    <property type="term" value="P:poly(A)-dependent snoRNA 3'-end processing"/>
    <property type="evidence" value="ECO:0007669"/>
    <property type="project" value="TreeGrafter"/>
</dbReference>
<dbReference type="SUPFAM" id="SSF53098">
    <property type="entry name" value="Ribonuclease H-like"/>
    <property type="match status" value="1"/>
</dbReference>
<protein>
    <recommendedName>
        <fullName evidence="22">Exosome complex component 10</fullName>
    </recommendedName>
</protein>
<evidence type="ECO:0000256" key="6">
    <source>
        <dbReference type="ARBA" id="ARBA00022499"/>
    </source>
</evidence>
<dbReference type="GO" id="GO:0000176">
    <property type="term" value="C:nuclear exosome (RNase complex)"/>
    <property type="evidence" value="ECO:0007669"/>
    <property type="project" value="InterPro"/>
</dbReference>
<keyword evidence="7" id="KW-0698">rRNA processing</keyword>
<keyword evidence="10" id="KW-0479">Metal-binding</keyword>
<evidence type="ECO:0000256" key="7">
    <source>
        <dbReference type="ARBA" id="ARBA00022552"/>
    </source>
</evidence>
<evidence type="ECO:0000256" key="10">
    <source>
        <dbReference type="ARBA" id="ARBA00022723"/>
    </source>
</evidence>
<comment type="cofactor">
    <cofactor evidence="1">
        <name>Mg(2+)</name>
        <dbReference type="ChEBI" id="CHEBI:18420"/>
    </cofactor>
</comment>
<reference evidence="25" key="1">
    <citation type="submission" date="2020-04" db="EMBL/GenBank/DDBJ databases">
        <authorList>
            <person name="Neveu A P."/>
        </authorList>
    </citation>
    <scope>NUCLEOTIDE SEQUENCE</scope>
    <source>
        <tissue evidence="25">Whole embryo</tissue>
    </source>
</reference>
<accession>A0A6F9DBQ1</accession>
<evidence type="ECO:0000256" key="17">
    <source>
        <dbReference type="ARBA" id="ARBA00022884"/>
    </source>
</evidence>